<comment type="caution">
    <text evidence="1">The sequence shown here is derived from an EMBL/GenBank/DDBJ whole genome shotgun (WGS) entry which is preliminary data.</text>
</comment>
<accession>A0AAN7MGX5</accession>
<evidence type="ECO:0000313" key="2">
    <source>
        <dbReference type="Proteomes" id="UP001346149"/>
    </source>
</evidence>
<gene>
    <name evidence="1" type="ORF">SAY86_003303</name>
</gene>
<evidence type="ECO:0000313" key="1">
    <source>
        <dbReference type="EMBL" id="KAK4803486.1"/>
    </source>
</evidence>
<name>A0AAN7MGX5_TRANT</name>
<reference evidence="1 2" key="1">
    <citation type="journal article" date="2023" name="Hortic Res">
        <title>Pangenome of water caltrop reveals structural variations and asymmetric subgenome divergence after allopolyploidization.</title>
        <authorList>
            <person name="Zhang X."/>
            <person name="Chen Y."/>
            <person name="Wang L."/>
            <person name="Yuan Y."/>
            <person name="Fang M."/>
            <person name="Shi L."/>
            <person name="Lu R."/>
            <person name="Comes H.P."/>
            <person name="Ma Y."/>
            <person name="Chen Y."/>
            <person name="Huang G."/>
            <person name="Zhou Y."/>
            <person name="Zheng Z."/>
            <person name="Qiu Y."/>
        </authorList>
    </citation>
    <scope>NUCLEOTIDE SEQUENCE [LARGE SCALE GENOMIC DNA]</scope>
    <source>
        <strain evidence="1">F231</strain>
    </source>
</reference>
<dbReference type="EMBL" id="JAXQNO010000001">
    <property type="protein sequence ID" value="KAK4803486.1"/>
    <property type="molecule type" value="Genomic_DNA"/>
</dbReference>
<organism evidence="1 2">
    <name type="scientific">Trapa natans</name>
    <name type="common">Water chestnut</name>
    <dbReference type="NCBI Taxonomy" id="22666"/>
    <lineage>
        <taxon>Eukaryota</taxon>
        <taxon>Viridiplantae</taxon>
        <taxon>Streptophyta</taxon>
        <taxon>Embryophyta</taxon>
        <taxon>Tracheophyta</taxon>
        <taxon>Spermatophyta</taxon>
        <taxon>Magnoliopsida</taxon>
        <taxon>eudicotyledons</taxon>
        <taxon>Gunneridae</taxon>
        <taxon>Pentapetalae</taxon>
        <taxon>rosids</taxon>
        <taxon>malvids</taxon>
        <taxon>Myrtales</taxon>
        <taxon>Lythraceae</taxon>
        <taxon>Trapa</taxon>
    </lineage>
</organism>
<dbReference type="Proteomes" id="UP001346149">
    <property type="component" value="Unassembled WGS sequence"/>
</dbReference>
<keyword evidence="2" id="KW-1185">Reference proteome</keyword>
<sequence length="87" mass="9726">MPGMSLTLSSDMAYCDESNIDLNILLFHLNLSITLKNFKMRREAVAVWELSAREPWLAPPFGSYLHGSSCLRGWGFRDLAVAMGASF</sequence>
<protein>
    <submittedName>
        <fullName evidence="1">Uncharacterized protein</fullName>
    </submittedName>
</protein>
<dbReference type="AlphaFoldDB" id="A0AAN7MGX5"/>
<proteinExistence type="predicted"/>